<keyword evidence="1" id="KW-0560">Oxidoreductase</keyword>
<dbReference type="GO" id="GO:0030976">
    <property type="term" value="F:thiamine pyrophosphate binding"/>
    <property type="evidence" value="ECO:0007669"/>
    <property type="project" value="InterPro"/>
</dbReference>
<evidence type="ECO:0000313" key="4">
    <source>
        <dbReference type="Proteomes" id="UP000054537"/>
    </source>
</evidence>
<feature type="domain" description="Thiamine pyrophosphate enzyme TPP-binding" evidence="2">
    <location>
        <begin position="56"/>
        <end position="203"/>
    </location>
</feature>
<keyword evidence="4" id="KW-1185">Reference proteome</keyword>
<dbReference type="RefSeq" id="WP_043533269.1">
    <property type="nucleotide sequence ID" value="NZ_BAABKU010000003.1"/>
</dbReference>
<gene>
    <name evidence="3" type="ORF">MB27_39865</name>
</gene>
<comment type="caution">
    <text evidence="3">The sequence shown here is derived from an EMBL/GenBank/DDBJ whole genome shotgun (WGS) entry which is preliminary data.</text>
</comment>
<protein>
    <submittedName>
        <fullName evidence="3">2-oxoacid:ferredoxin oxidoreductase subunit beta</fullName>
    </submittedName>
</protein>
<dbReference type="STRING" id="1869.MB27_39865"/>
<dbReference type="GO" id="GO:0000287">
    <property type="term" value="F:magnesium ion binding"/>
    <property type="evidence" value="ECO:0007669"/>
    <property type="project" value="UniProtKB-ARBA"/>
</dbReference>
<dbReference type="EMBL" id="JRTT01000137">
    <property type="protein sequence ID" value="KHD72595.1"/>
    <property type="molecule type" value="Genomic_DNA"/>
</dbReference>
<dbReference type="CDD" id="cd03375">
    <property type="entry name" value="TPP_OGFOR"/>
    <property type="match status" value="1"/>
</dbReference>
<name>A0A0A6U946_ACTUT</name>
<dbReference type="Pfam" id="PF02775">
    <property type="entry name" value="TPP_enzyme_C"/>
    <property type="match status" value="1"/>
</dbReference>
<dbReference type="PANTHER" id="PTHR48084:SF4">
    <property type="entry name" value="2-OXOGLUTARATE OXIDOREDUCTASE SUBUNIT KORB"/>
    <property type="match status" value="1"/>
</dbReference>
<dbReference type="InterPro" id="IPR011766">
    <property type="entry name" value="TPP_enzyme_TPP-bd"/>
</dbReference>
<evidence type="ECO:0000313" key="3">
    <source>
        <dbReference type="EMBL" id="KHD72595.1"/>
    </source>
</evidence>
<dbReference type="AlphaFoldDB" id="A0A0A6U946"/>
<dbReference type="GO" id="GO:0045333">
    <property type="term" value="P:cellular respiration"/>
    <property type="evidence" value="ECO:0007669"/>
    <property type="project" value="UniProtKB-ARBA"/>
</dbReference>
<proteinExistence type="predicted"/>
<dbReference type="SUPFAM" id="SSF52518">
    <property type="entry name" value="Thiamin diphosphate-binding fold (THDP-binding)"/>
    <property type="match status" value="1"/>
</dbReference>
<sequence>MAETTIPLKLTAKDFKSDQEVRWCPGCGDYAILAAVQQFMPELGIPRENIVFVSGIGCSSRFPYYMNTYGMHSIHGRAPAIATGLSASRPDLSVWVVTGDGDALSIGGNHLIHALRRNVNLKILLFNNRIYGLTKGQYSPTSELGKITKSTPAGSADSPFNPLSLALGAEATFVARTIDSDRKHLQSVLRAAAEHQGSAFVEIYQNCNIFNDGAFDLIKDADTRDEHLIRLEQGQPITFNGLNVVHPEGSFGLKVQKGGTPIVHDATVDDPAYAFALSRLSGSDLGTTPIGVFRNVQRPSYDEIVRKQVLDARAQADGTPEEMLDGLLNAADTWTIL</sequence>
<dbReference type="PANTHER" id="PTHR48084">
    <property type="entry name" value="2-OXOGLUTARATE OXIDOREDUCTASE SUBUNIT KORB-RELATED"/>
    <property type="match status" value="1"/>
</dbReference>
<dbReference type="GO" id="GO:0016625">
    <property type="term" value="F:oxidoreductase activity, acting on the aldehyde or oxo group of donors, iron-sulfur protein as acceptor"/>
    <property type="evidence" value="ECO:0007669"/>
    <property type="project" value="UniProtKB-ARBA"/>
</dbReference>
<evidence type="ECO:0000256" key="1">
    <source>
        <dbReference type="ARBA" id="ARBA00023002"/>
    </source>
</evidence>
<reference evidence="3 4" key="1">
    <citation type="submission" date="2014-10" db="EMBL/GenBank/DDBJ databases">
        <title>Draft genome sequence of Actinoplanes utahensis NRRL 12052.</title>
        <authorList>
            <person name="Velasco-Bucheli B."/>
            <person name="del Cerro C."/>
            <person name="Hormigo D."/>
            <person name="Garcia J.L."/>
            <person name="Acebal C."/>
            <person name="Arroyo M."/>
            <person name="de la Mata I."/>
        </authorList>
    </citation>
    <scope>NUCLEOTIDE SEQUENCE [LARGE SCALE GENOMIC DNA]</scope>
    <source>
        <strain evidence="3 4">NRRL 12052</strain>
    </source>
</reference>
<evidence type="ECO:0000259" key="2">
    <source>
        <dbReference type="Pfam" id="PF02775"/>
    </source>
</evidence>
<accession>A0A0A6U946</accession>
<organism evidence="3 4">
    <name type="scientific">Actinoplanes utahensis</name>
    <dbReference type="NCBI Taxonomy" id="1869"/>
    <lineage>
        <taxon>Bacteria</taxon>
        <taxon>Bacillati</taxon>
        <taxon>Actinomycetota</taxon>
        <taxon>Actinomycetes</taxon>
        <taxon>Micromonosporales</taxon>
        <taxon>Micromonosporaceae</taxon>
        <taxon>Actinoplanes</taxon>
    </lineage>
</organism>
<dbReference type="Proteomes" id="UP000054537">
    <property type="component" value="Unassembled WGS sequence"/>
</dbReference>
<dbReference type="OrthoDB" id="9775140at2"/>
<dbReference type="Gene3D" id="3.40.50.970">
    <property type="match status" value="1"/>
</dbReference>
<dbReference type="InterPro" id="IPR029061">
    <property type="entry name" value="THDP-binding"/>
</dbReference>
<dbReference type="InterPro" id="IPR051457">
    <property type="entry name" value="2-oxoacid:Fd_oxidoreductase"/>
</dbReference>
<dbReference type="eggNOG" id="COG1013">
    <property type="taxonomic scope" value="Bacteria"/>
</dbReference>